<comment type="caution">
    <text evidence="2">The sequence shown here is derived from an EMBL/GenBank/DDBJ whole genome shotgun (WGS) entry which is preliminary data.</text>
</comment>
<reference evidence="2" key="1">
    <citation type="submission" date="2020-06" db="EMBL/GenBank/DDBJ databases">
        <authorList>
            <person name="Ji K."/>
            <person name="Li J."/>
        </authorList>
    </citation>
    <scope>NUCLEOTIDE SEQUENCE</scope>
    <source>
        <strain evidence="2">JKM2019</strain>
        <tissue evidence="2">Whole body</tissue>
    </source>
</reference>
<dbReference type="AlphaFoldDB" id="A0A9D4P797"/>
<evidence type="ECO:0000256" key="1">
    <source>
        <dbReference type="SAM" id="SignalP"/>
    </source>
</evidence>
<keyword evidence="1" id="KW-0732">Signal</keyword>
<proteinExistence type="predicted"/>
<dbReference type="EMBL" id="SDOV01000001">
    <property type="protein sequence ID" value="KAH7645468.1"/>
    <property type="molecule type" value="Genomic_DNA"/>
</dbReference>
<sequence>MISISSSLLLFFLFTTSSLIQCRSIFSEQQEQFLSEIFPPEMVNVPQIAEMAMNPGAMSNHTLMELFTNANDIVNSTGADSVLLEIDDHANKNNNNSIKVLAVAKPDVPSHEDLMKKFNLYFVNFTESPISFINDDHHTKTVSTTSKPIPYSQQTYWQIFVDFLRNQANAVIGAMMIPINVSMNAIQKSTQTHAEYVMAGSSLGSVISAPVILKSISIPNIISQHIVDVASNQVNNLETFNEQTKLMADNGIKTFANGLNNGTQIVSNVTSHYVIRPIGAFTGFNLNRTGHHINNIGQSFANTGLNIHLFGERVGSNAEKLVSAGATAIVWGLDNTVKF</sequence>
<dbReference type="Proteomes" id="UP000828236">
    <property type="component" value="Unassembled WGS sequence"/>
</dbReference>
<reference evidence="2" key="2">
    <citation type="journal article" date="2021" name="World Allergy Organ. J.">
        <title>Chromosome-level assembly of Dermatophagoides farinae genome and transcriptome reveals two novel allergens Der f 37 and Der f 39.</title>
        <authorList>
            <person name="Chen J."/>
            <person name="Cai Z."/>
            <person name="Fan D."/>
            <person name="Hu J."/>
            <person name="Hou Y."/>
            <person name="He Y."/>
            <person name="Zhang Z."/>
            <person name="Zhao Z."/>
            <person name="Gao P."/>
            <person name="Hu W."/>
            <person name="Sun J."/>
            <person name="Li J."/>
            <person name="Ji K."/>
        </authorList>
    </citation>
    <scope>NUCLEOTIDE SEQUENCE</scope>
    <source>
        <strain evidence="2">JKM2019</strain>
    </source>
</reference>
<accession>A0A9D4P797</accession>
<feature type="signal peptide" evidence="1">
    <location>
        <begin position="1"/>
        <end position="22"/>
    </location>
</feature>
<gene>
    <name evidence="2" type="ORF">HUG17_1006</name>
</gene>
<feature type="chain" id="PRO_5039039156" evidence="1">
    <location>
        <begin position="23"/>
        <end position="339"/>
    </location>
</feature>
<name>A0A9D4P797_DERFA</name>
<organism evidence="2">
    <name type="scientific">Dermatophagoides farinae</name>
    <name type="common">American house dust mite</name>
    <dbReference type="NCBI Taxonomy" id="6954"/>
    <lineage>
        <taxon>Eukaryota</taxon>
        <taxon>Metazoa</taxon>
        <taxon>Ecdysozoa</taxon>
        <taxon>Arthropoda</taxon>
        <taxon>Chelicerata</taxon>
        <taxon>Arachnida</taxon>
        <taxon>Acari</taxon>
        <taxon>Acariformes</taxon>
        <taxon>Sarcoptiformes</taxon>
        <taxon>Astigmata</taxon>
        <taxon>Psoroptidia</taxon>
        <taxon>Analgoidea</taxon>
        <taxon>Pyroglyphidae</taxon>
        <taxon>Dermatophagoidinae</taxon>
        <taxon>Dermatophagoides</taxon>
    </lineage>
</organism>
<protein>
    <submittedName>
        <fullName evidence="2">Uncharacterized protein</fullName>
    </submittedName>
</protein>
<evidence type="ECO:0000313" key="2">
    <source>
        <dbReference type="EMBL" id="KAH7645468.1"/>
    </source>
</evidence>